<dbReference type="InterPro" id="IPR002110">
    <property type="entry name" value="Ankyrin_rpt"/>
</dbReference>
<dbReference type="Gene3D" id="1.25.40.20">
    <property type="entry name" value="Ankyrin repeat-containing domain"/>
    <property type="match status" value="1"/>
</dbReference>
<reference evidence="4" key="1">
    <citation type="journal article" date="2020" name="Stud. Mycol.">
        <title>101 Dothideomycetes genomes: a test case for predicting lifestyles and emergence of pathogens.</title>
        <authorList>
            <person name="Haridas S."/>
            <person name="Albert R."/>
            <person name="Binder M."/>
            <person name="Bloem J."/>
            <person name="Labutti K."/>
            <person name="Salamov A."/>
            <person name="Andreopoulos B."/>
            <person name="Baker S."/>
            <person name="Barry K."/>
            <person name="Bills G."/>
            <person name="Bluhm B."/>
            <person name="Cannon C."/>
            <person name="Castanera R."/>
            <person name="Culley D."/>
            <person name="Daum C."/>
            <person name="Ezra D."/>
            <person name="Gonzalez J."/>
            <person name="Henrissat B."/>
            <person name="Kuo A."/>
            <person name="Liang C."/>
            <person name="Lipzen A."/>
            <person name="Lutzoni F."/>
            <person name="Magnuson J."/>
            <person name="Mondo S."/>
            <person name="Nolan M."/>
            <person name="Ohm R."/>
            <person name="Pangilinan J."/>
            <person name="Park H.-J."/>
            <person name="Ramirez L."/>
            <person name="Alfaro M."/>
            <person name="Sun H."/>
            <person name="Tritt A."/>
            <person name="Yoshinaga Y."/>
            <person name="Zwiers L.-H."/>
            <person name="Turgeon B."/>
            <person name="Goodwin S."/>
            <person name="Spatafora J."/>
            <person name="Crous P."/>
            <person name="Grigoriev I."/>
        </authorList>
    </citation>
    <scope>NUCLEOTIDE SEQUENCE</scope>
    <source>
        <strain evidence="4">CBS 627.86</strain>
    </source>
</reference>
<dbReference type="SMART" id="SM00248">
    <property type="entry name" value="ANK"/>
    <property type="match status" value="7"/>
</dbReference>
<name>A0A6A5YW51_9PLEO</name>
<keyword evidence="2 3" id="KW-0040">ANK repeat</keyword>
<dbReference type="PANTHER" id="PTHR24123">
    <property type="entry name" value="ANKYRIN REPEAT-CONTAINING"/>
    <property type="match status" value="1"/>
</dbReference>
<accession>A0A6A5YW51</accession>
<dbReference type="PROSITE" id="PS50088">
    <property type="entry name" value="ANK_REPEAT"/>
    <property type="match status" value="1"/>
</dbReference>
<dbReference type="InterPro" id="IPR036770">
    <property type="entry name" value="Ankyrin_rpt-contain_sf"/>
</dbReference>
<evidence type="ECO:0000313" key="4">
    <source>
        <dbReference type="EMBL" id="KAF2110787.1"/>
    </source>
</evidence>
<dbReference type="OrthoDB" id="3800128at2759"/>
<dbReference type="AlphaFoldDB" id="A0A6A5YW51"/>
<dbReference type="Proteomes" id="UP000799770">
    <property type="component" value="Unassembled WGS sequence"/>
</dbReference>
<evidence type="ECO:0000256" key="2">
    <source>
        <dbReference type="ARBA" id="ARBA00023043"/>
    </source>
</evidence>
<evidence type="ECO:0000256" key="1">
    <source>
        <dbReference type="ARBA" id="ARBA00022737"/>
    </source>
</evidence>
<dbReference type="InterPro" id="IPR051165">
    <property type="entry name" value="Multifunctional_ANK_Repeat"/>
</dbReference>
<feature type="repeat" description="ANK" evidence="3">
    <location>
        <begin position="380"/>
        <end position="408"/>
    </location>
</feature>
<dbReference type="Pfam" id="PF12796">
    <property type="entry name" value="Ank_2"/>
    <property type="match status" value="1"/>
</dbReference>
<protein>
    <submittedName>
        <fullName evidence="4">Ankyrin repeat-containing domain protein</fullName>
    </submittedName>
</protein>
<dbReference type="PANTHER" id="PTHR24123:SF33">
    <property type="entry name" value="PROTEIN HOS4"/>
    <property type="match status" value="1"/>
</dbReference>
<keyword evidence="1" id="KW-0677">Repeat</keyword>
<organism evidence="4 5">
    <name type="scientific">Lophiotrema nucula</name>
    <dbReference type="NCBI Taxonomy" id="690887"/>
    <lineage>
        <taxon>Eukaryota</taxon>
        <taxon>Fungi</taxon>
        <taxon>Dikarya</taxon>
        <taxon>Ascomycota</taxon>
        <taxon>Pezizomycotina</taxon>
        <taxon>Dothideomycetes</taxon>
        <taxon>Pleosporomycetidae</taxon>
        <taxon>Pleosporales</taxon>
        <taxon>Lophiotremataceae</taxon>
        <taxon>Lophiotrema</taxon>
    </lineage>
</organism>
<proteinExistence type="predicted"/>
<sequence length="590" mass="65836">MSFSQLPTELVQQIIEEVVSSPDYVTNYFRFLELRRVNRLFEQVITSQFATSRIQELKCRDADAMLPEFKNRLIRFRIGDHDSGNSALATYFHSVATLIADIVQDAEMRPGLGVVAGAGRLEKDVPSLVHQEPEVSSSKNADISQVDARYWLNEICESLTAVKYDIPSHDLLWMDENRARGFLERHSDPDINPQKPSQLLETAYLLSISRQHVALQDLLLRKGVSPDSSCRFFAGHALRAACRAQSLDTVRSLLEAGASVHLQRTVRYSYGIPSYFAEVLRVDNAQILDLLLDPGWNTPIVGERRAKTTAREASMNKAWKCLDVVLQKWPNMVHAKEGMVLMILRNASRHGRNNVVKAFLNAGLDPSSKTYAPECGKWFPLRDAAEGGHFSTCKLLISKGADFDVKTHGAVLSCSVAKGGSVEVLHLLMRHGLKSLSKDYIFAIAAEGGHQEMLEYAFNEGFHDVRKDSKALQAIALLAAIGQGHVTTIQYLIAKLDVSVNGVRKQGWPSIAITPLDIAIDAGSSKVVQLLKAFGANPPAEATDFSIEGRKERELLLQNKRRLHLLDRYSWKSYRGPQRLVDRALEIARQ</sequence>
<evidence type="ECO:0000313" key="5">
    <source>
        <dbReference type="Proteomes" id="UP000799770"/>
    </source>
</evidence>
<gene>
    <name evidence="4" type="ORF">BDV96DRAFT_650884</name>
</gene>
<dbReference type="SUPFAM" id="SSF48403">
    <property type="entry name" value="Ankyrin repeat"/>
    <property type="match status" value="2"/>
</dbReference>
<evidence type="ECO:0000256" key="3">
    <source>
        <dbReference type="PROSITE-ProRule" id="PRU00023"/>
    </source>
</evidence>
<keyword evidence="5" id="KW-1185">Reference proteome</keyword>
<dbReference type="EMBL" id="ML977337">
    <property type="protein sequence ID" value="KAF2110787.1"/>
    <property type="molecule type" value="Genomic_DNA"/>
</dbReference>